<gene>
    <name evidence="1" type="ORF">HUN01_11640</name>
</gene>
<proteinExistence type="predicted"/>
<dbReference type="AlphaFoldDB" id="A0A7D7LC81"/>
<evidence type="ECO:0000313" key="2">
    <source>
        <dbReference type="Proteomes" id="UP000514713"/>
    </source>
</evidence>
<keyword evidence="2" id="KW-1185">Reference proteome</keyword>
<name>A0A7D7LC81_9NOSO</name>
<dbReference type="EMBL" id="CP054698">
    <property type="protein sequence ID" value="QMS88214.1"/>
    <property type="molecule type" value="Genomic_DNA"/>
</dbReference>
<protein>
    <submittedName>
        <fullName evidence="1">Uncharacterized protein</fullName>
    </submittedName>
</protein>
<dbReference type="RefSeq" id="WP_181931399.1">
    <property type="nucleotide sequence ID" value="NZ_CP054698.1"/>
</dbReference>
<accession>A0A7D7LC81</accession>
<sequence>MLTQQGIQYTTDKRGWITQALQLLSRLEVNETEYPWRFIKAIQEHLVGIKTQ</sequence>
<reference evidence="2" key="1">
    <citation type="submission" date="2020-06" db="EMBL/GenBank/DDBJ databases">
        <title>Nostoc edaphicum CCNP1411 genome.</title>
        <authorList>
            <person name="Fidor A."/>
            <person name="Grabski M."/>
            <person name="Gawor J."/>
            <person name="Gromadka R."/>
            <person name="Wegrzyn G."/>
            <person name="Mazur-Marzec H."/>
        </authorList>
    </citation>
    <scope>NUCLEOTIDE SEQUENCE [LARGE SCALE GENOMIC DNA]</scope>
    <source>
        <strain evidence="2">CCNP1411</strain>
    </source>
</reference>
<dbReference type="Proteomes" id="UP000514713">
    <property type="component" value="Chromosome"/>
</dbReference>
<evidence type="ECO:0000313" key="1">
    <source>
        <dbReference type="EMBL" id="QMS88214.1"/>
    </source>
</evidence>
<organism evidence="1 2">
    <name type="scientific">Nostoc edaphicum CCNP1411</name>
    <dbReference type="NCBI Taxonomy" id="1472755"/>
    <lineage>
        <taxon>Bacteria</taxon>
        <taxon>Bacillati</taxon>
        <taxon>Cyanobacteriota</taxon>
        <taxon>Cyanophyceae</taxon>
        <taxon>Nostocales</taxon>
        <taxon>Nostocaceae</taxon>
        <taxon>Nostoc</taxon>
    </lineage>
</organism>
<dbReference type="KEGG" id="ned:HUN01_11640"/>